<dbReference type="RefSeq" id="WP_190193575.1">
    <property type="nucleotide sequence ID" value="NZ_BMVU01000041.1"/>
</dbReference>
<keyword evidence="3" id="KW-1185">Reference proteome</keyword>
<evidence type="ECO:0008006" key="4">
    <source>
        <dbReference type="Google" id="ProtNLM"/>
    </source>
</evidence>
<reference evidence="2" key="1">
    <citation type="journal article" date="2014" name="Int. J. Syst. Evol. Microbiol.">
        <title>Complete genome sequence of Corynebacterium casei LMG S-19264T (=DSM 44701T), isolated from a smear-ripened cheese.</title>
        <authorList>
            <consortium name="US DOE Joint Genome Institute (JGI-PGF)"/>
            <person name="Walter F."/>
            <person name="Albersmeier A."/>
            <person name="Kalinowski J."/>
            <person name="Ruckert C."/>
        </authorList>
    </citation>
    <scope>NUCLEOTIDE SEQUENCE</scope>
    <source>
        <strain evidence="2">JCM 4790</strain>
    </source>
</reference>
<evidence type="ECO:0000313" key="3">
    <source>
        <dbReference type="Proteomes" id="UP000619244"/>
    </source>
</evidence>
<proteinExistence type="predicted"/>
<feature type="region of interest" description="Disordered" evidence="1">
    <location>
        <begin position="91"/>
        <end position="119"/>
    </location>
</feature>
<evidence type="ECO:0000313" key="2">
    <source>
        <dbReference type="EMBL" id="GGX99297.1"/>
    </source>
</evidence>
<name>A0A918U6E4_9ACTN</name>
<evidence type="ECO:0000256" key="1">
    <source>
        <dbReference type="SAM" id="MobiDB-lite"/>
    </source>
</evidence>
<reference evidence="2" key="2">
    <citation type="submission" date="2020-09" db="EMBL/GenBank/DDBJ databases">
        <authorList>
            <person name="Sun Q."/>
            <person name="Ohkuma M."/>
        </authorList>
    </citation>
    <scope>NUCLEOTIDE SEQUENCE</scope>
    <source>
        <strain evidence="2">JCM 4790</strain>
    </source>
</reference>
<accession>A0A918U6E4</accession>
<protein>
    <recommendedName>
        <fullName evidence="4">Aminoglycoside phosphotransferase</fullName>
    </recommendedName>
</protein>
<comment type="caution">
    <text evidence="2">The sequence shown here is derived from an EMBL/GenBank/DDBJ whole genome shotgun (WGS) entry which is preliminary data.</text>
</comment>
<sequence>MPTPRLTDLPGTVLRLIERHSGTVTGAEAVSAGRNNAIAALVRTPERDLFVKGLPLDHPRVWTQKRETAAHPAWEDAPGEGLNALPRAQRRLWDSSSRRRPGAARAACRTGLGQPPQPA</sequence>
<dbReference type="EMBL" id="BMVU01000041">
    <property type="protein sequence ID" value="GGX99297.1"/>
    <property type="molecule type" value="Genomic_DNA"/>
</dbReference>
<organism evidence="2 3">
    <name type="scientific">Streptomyces minutiscleroticus</name>
    <dbReference type="NCBI Taxonomy" id="68238"/>
    <lineage>
        <taxon>Bacteria</taxon>
        <taxon>Bacillati</taxon>
        <taxon>Actinomycetota</taxon>
        <taxon>Actinomycetes</taxon>
        <taxon>Kitasatosporales</taxon>
        <taxon>Streptomycetaceae</taxon>
        <taxon>Streptomyces</taxon>
    </lineage>
</organism>
<gene>
    <name evidence="2" type="ORF">GCM10010358_61160</name>
</gene>
<dbReference type="AlphaFoldDB" id="A0A918U6E4"/>
<dbReference type="Proteomes" id="UP000619244">
    <property type="component" value="Unassembled WGS sequence"/>
</dbReference>